<name>A0A2J8A6Z3_9CHLO</name>
<organism evidence="2 3">
    <name type="scientific">Tetrabaena socialis</name>
    <dbReference type="NCBI Taxonomy" id="47790"/>
    <lineage>
        <taxon>Eukaryota</taxon>
        <taxon>Viridiplantae</taxon>
        <taxon>Chlorophyta</taxon>
        <taxon>core chlorophytes</taxon>
        <taxon>Chlorophyceae</taxon>
        <taxon>CS clade</taxon>
        <taxon>Chlamydomonadales</taxon>
        <taxon>Tetrabaenaceae</taxon>
        <taxon>Tetrabaena</taxon>
    </lineage>
</organism>
<dbReference type="EMBL" id="PGGS01000136">
    <property type="protein sequence ID" value="PNH08289.1"/>
    <property type="molecule type" value="Genomic_DNA"/>
</dbReference>
<evidence type="ECO:0000313" key="2">
    <source>
        <dbReference type="EMBL" id="PNH08289.1"/>
    </source>
</evidence>
<dbReference type="InterPro" id="IPR029488">
    <property type="entry name" value="Hmw/CFAP97"/>
</dbReference>
<proteinExistence type="inferred from homology"/>
<sequence length="170" mass="19716">MKPRIDTAKPDTFDMVLSKGKRTMLEHERQVEVDRENAILLQKMVRIKEQDTRAVFRPWTARSTFQWRLGHYYDPTTGTKTLDHINLTSSQSPRSIHYFALSRPGTAPPDVTARLRDMQIQSDNTKLLRTITTGWTTKSKYSVDGFDRKHAEESVLVNRISNYRGPEHAK</sequence>
<dbReference type="InterPro" id="IPR038791">
    <property type="entry name" value="Cfap97/Hemingway"/>
</dbReference>
<evidence type="ECO:0000313" key="3">
    <source>
        <dbReference type="Proteomes" id="UP000236333"/>
    </source>
</evidence>
<dbReference type="PANTHER" id="PTHR23035:SF2">
    <property type="entry name" value="KIAA1430 HOMOLOGUE"/>
    <property type="match status" value="1"/>
</dbReference>
<dbReference type="AlphaFoldDB" id="A0A2J8A6Z3"/>
<dbReference type="Pfam" id="PF13879">
    <property type="entry name" value="Hmw_CFAP97"/>
    <property type="match status" value="1"/>
</dbReference>
<protein>
    <submittedName>
        <fullName evidence="2">Uncharacterized protein</fullName>
    </submittedName>
</protein>
<gene>
    <name evidence="2" type="ORF">TSOC_005163</name>
</gene>
<reference evidence="2 3" key="1">
    <citation type="journal article" date="2017" name="Mol. Biol. Evol.">
        <title>The 4-celled Tetrabaena socialis nuclear genome reveals the essential components for genetic control of cell number at the origin of multicellularity in the volvocine lineage.</title>
        <authorList>
            <person name="Featherston J."/>
            <person name="Arakaki Y."/>
            <person name="Hanschen E.R."/>
            <person name="Ferris P.J."/>
            <person name="Michod R.E."/>
            <person name="Olson B.J.S.C."/>
            <person name="Nozaki H."/>
            <person name="Durand P.M."/>
        </authorList>
    </citation>
    <scope>NUCLEOTIDE SEQUENCE [LARGE SCALE GENOMIC DNA]</scope>
    <source>
        <strain evidence="2 3">NIES-571</strain>
    </source>
</reference>
<dbReference type="OrthoDB" id="2163395at2759"/>
<dbReference type="Proteomes" id="UP000236333">
    <property type="component" value="Unassembled WGS sequence"/>
</dbReference>
<keyword evidence="3" id="KW-1185">Reference proteome</keyword>
<dbReference type="PANTHER" id="PTHR23035">
    <property type="entry name" value="CILIA- AND FLAGELLA-ASSOCIATED PROTEIN 97-RELATED"/>
    <property type="match status" value="1"/>
</dbReference>
<accession>A0A2J8A6Z3</accession>
<comment type="caution">
    <text evidence="2">The sequence shown here is derived from an EMBL/GenBank/DDBJ whole genome shotgun (WGS) entry which is preliminary data.</text>
</comment>
<comment type="similarity">
    <text evidence="1">Belongs to the CFAP97 family.</text>
</comment>
<evidence type="ECO:0000256" key="1">
    <source>
        <dbReference type="ARBA" id="ARBA00008315"/>
    </source>
</evidence>